<dbReference type="Gene3D" id="3.40.50.1240">
    <property type="entry name" value="Phosphoglycerate mutase-like"/>
    <property type="match status" value="1"/>
</dbReference>
<gene>
    <name evidence="1" type="ORF">IHQ68_05470</name>
</gene>
<organism evidence="1 2">
    <name type="scientific">Chelatococcus sambhunathii</name>
    <dbReference type="NCBI Taxonomy" id="363953"/>
    <lineage>
        <taxon>Bacteria</taxon>
        <taxon>Pseudomonadati</taxon>
        <taxon>Pseudomonadota</taxon>
        <taxon>Alphaproteobacteria</taxon>
        <taxon>Hyphomicrobiales</taxon>
        <taxon>Chelatococcaceae</taxon>
        <taxon>Chelatococcus</taxon>
    </lineage>
</organism>
<dbReference type="CDD" id="cd07067">
    <property type="entry name" value="HP_PGM_like"/>
    <property type="match status" value="1"/>
</dbReference>
<dbReference type="EMBL" id="JADBEO010000008">
    <property type="protein sequence ID" value="MDR4306070.1"/>
    <property type="molecule type" value="Genomic_DNA"/>
</dbReference>
<evidence type="ECO:0000313" key="2">
    <source>
        <dbReference type="Proteomes" id="UP001181622"/>
    </source>
</evidence>
<dbReference type="InterPro" id="IPR050275">
    <property type="entry name" value="PGM_Phosphatase"/>
</dbReference>
<dbReference type="Proteomes" id="UP001181622">
    <property type="component" value="Unassembled WGS sequence"/>
</dbReference>
<comment type="caution">
    <text evidence="1">The sequence shown here is derived from an EMBL/GenBank/DDBJ whole genome shotgun (WGS) entry which is preliminary data.</text>
</comment>
<proteinExistence type="predicted"/>
<reference evidence="1" key="1">
    <citation type="submission" date="2020-10" db="EMBL/GenBank/DDBJ databases">
        <authorList>
            <person name="Abbas A."/>
            <person name="Razzaq R."/>
            <person name="Waqas M."/>
            <person name="Abbas N."/>
            <person name="Nielsen T.K."/>
            <person name="Hansen L.H."/>
            <person name="Hussain S."/>
            <person name="Shahid M."/>
        </authorList>
    </citation>
    <scope>NUCLEOTIDE SEQUENCE</scope>
    <source>
        <strain evidence="1">S14</strain>
    </source>
</reference>
<keyword evidence="2" id="KW-1185">Reference proteome</keyword>
<accession>A0ABU1DDC9</accession>
<dbReference type="Pfam" id="PF00300">
    <property type="entry name" value="His_Phos_1"/>
    <property type="match status" value="1"/>
</dbReference>
<evidence type="ECO:0000313" key="1">
    <source>
        <dbReference type="EMBL" id="MDR4306070.1"/>
    </source>
</evidence>
<name>A0ABU1DDC9_9HYPH</name>
<dbReference type="SMART" id="SM00855">
    <property type="entry name" value="PGAM"/>
    <property type="match status" value="1"/>
</dbReference>
<dbReference type="RefSeq" id="WP_309389612.1">
    <property type="nucleotide sequence ID" value="NZ_JADBEO010000008.1"/>
</dbReference>
<sequence>MSPIAIFMLRHGAHEAVHDRLCGRAEGHPLGEAGRAEAQALARRLSRERLAAVYSSPIRRARQTAEAVAQPHGLSTEIAEPLIEIDFGDWTGAQFSDLAGREDWRRWNERRDIAAPPNGESMAQTQSRVVGWLMSLRERHAGGAVAAVSHGDVIKAAVMFAISLPLHRHGQLEISPGSLTTIVLHDEGLKLYTLNEIPLAGTRRGADSANEQGS</sequence>
<dbReference type="PANTHER" id="PTHR48100:SF1">
    <property type="entry name" value="HISTIDINE PHOSPHATASE FAMILY PROTEIN-RELATED"/>
    <property type="match status" value="1"/>
</dbReference>
<dbReference type="InterPro" id="IPR013078">
    <property type="entry name" value="His_Pase_superF_clade-1"/>
</dbReference>
<dbReference type="PANTHER" id="PTHR48100">
    <property type="entry name" value="BROAD-SPECIFICITY PHOSPHATASE YOR283W-RELATED"/>
    <property type="match status" value="1"/>
</dbReference>
<dbReference type="InterPro" id="IPR029033">
    <property type="entry name" value="His_PPase_superfam"/>
</dbReference>
<dbReference type="SUPFAM" id="SSF53254">
    <property type="entry name" value="Phosphoglycerate mutase-like"/>
    <property type="match status" value="1"/>
</dbReference>
<protein>
    <submittedName>
        <fullName evidence="1">Histidine phosphatase family protein</fullName>
    </submittedName>
</protein>